<feature type="domain" description="Bet v I/Major latex protein" evidence="3">
    <location>
        <begin position="3"/>
        <end position="121"/>
    </location>
</feature>
<dbReference type="Pfam" id="PF00407">
    <property type="entry name" value="Bet_v_1"/>
    <property type="match status" value="1"/>
</dbReference>
<dbReference type="PANTHER" id="PTHR31213:SF19">
    <property type="entry name" value="BET V I_MAJOR LATEX PROTEIN DOMAIN-CONTAINING PROTEIN"/>
    <property type="match status" value="1"/>
</dbReference>
<dbReference type="InterPro" id="IPR050279">
    <property type="entry name" value="Plant_def-hormone_signal"/>
</dbReference>
<evidence type="ECO:0000256" key="2">
    <source>
        <dbReference type="ARBA" id="ARBA00022589"/>
    </source>
</evidence>
<comment type="similarity">
    <text evidence="1">Belongs to the BetVI family.</text>
</comment>
<evidence type="ECO:0000313" key="4">
    <source>
        <dbReference type="EMBL" id="KAK2971312.1"/>
    </source>
</evidence>
<dbReference type="GO" id="GO:0009820">
    <property type="term" value="P:alkaloid metabolic process"/>
    <property type="evidence" value="ECO:0007669"/>
    <property type="project" value="UniProtKB-KW"/>
</dbReference>
<dbReference type="InterPro" id="IPR000916">
    <property type="entry name" value="Bet_v_I/MLP"/>
</dbReference>
<dbReference type="PANTHER" id="PTHR31213">
    <property type="entry name" value="OS08G0374000 PROTEIN-RELATED"/>
    <property type="match status" value="1"/>
</dbReference>
<reference evidence="4" key="1">
    <citation type="submission" date="2022-12" db="EMBL/GenBank/DDBJ databases">
        <title>Draft genome assemblies for two species of Escallonia (Escalloniales).</title>
        <authorList>
            <person name="Chanderbali A."/>
            <person name="Dervinis C."/>
            <person name="Anghel I."/>
            <person name="Soltis D."/>
            <person name="Soltis P."/>
            <person name="Zapata F."/>
        </authorList>
    </citation>
    <scope>NUCLEOTIDE SEQUENCE</scope>
    <source>
        <strain evidence="4">UCBG92.1500</strain>
        <tissue evidence="4">Leaf</tissue>
    </source>
</reference>
<dbReference type="SUPFAM" id="SSF55961">
    <property type="entry name" value="Bet v1-like"/>
    <property type="match status" value="1"/>
</dbReference>
<gene>
    <name evidence="4" type="ORF">RJ640_001338</name>
</gene>
<evidence type="ECO:0000256" key="1">
    <source>
        <dbReference type="ARBA" id="ARBA00009744"/>
    </source>
</evidence>
<keyword evidence="2" id="KW-0017">Alkaloid metabolism</keyword>
<dbReference type="GO" id="GO:0005737">
    <property type="term" value="C:cytoplasm"/>
    <property type="evidence" value="ECO:0007669"/>
    <property type="project" value="TreeGrafter"/>
</dbReference>
<dbReference type="Gene3D" id="3.30.530.20">
    <property type="match status" value="1"/>
</dbReference>
<sequence length="164" mass="18407">MIGTLSDEFEVNVPAHEAWALYGTLQFTYICVPDLFDDVQVLKGDGGVGTILKPITKPGSLFYTYEDKISKVDNENMVKEVHAHKGGYLDLGFNYYGLRFEVIKKTESSCITKVTVRFDVKEGSSVYVIVIKHFLDVSKEEEFLKVKIISMVKAILGIAQSMLL</sequence>
<name>A0AA88UDL2_9ASTE</name>
<evidence type="ECO:0000313" key="5">
    <source>
        <dbReference type="Proteomes" id="UP001187471"/>
    </source>
</evidence>
<dbReference type="EMBL" id="JAVXUO010002591">
    <property type="protein sequence ID" value="KAK2971312.1"/>
    <property type="molecule type" value="Genomic_DNA"/>
</dbReference>
<evidence type="ECO:0000259" key="3">
    <source>
        <dbReference type="Pfam" id="PF00407"/>
    </source>
</evidence>
<dbReference type="GO" id="GO:0004864">
    <property type="term" value="F:protein phosphatase inhibitor activity"/>
    <property type="evidence" value="ECO:0007669"/>
    <property type="project" value="TreeGrafter"/>
</dbReference>
<dbReference type="InterPro" id="IPR023393">
    <property type="entry name" value="START-like_dom_sf"/>
</dbReference>
<comment type="caution">
    <text evidence="4">The sequence shown here is derived from an EMBL/GenBank/DDBJ whole genome shotgun (WGS) entry which is preliminary data.</text>
</comment>
<proteinExistence type="inferred from homology"/>
<dbReference type="Proteomes" id="UP001187471">
    <property type="component" value="Unassembled WGS sequence"/>
</dbReference>
<dbReference type="GO" id="GO:0010427">
    <property type="term" value="F:abscisic acid binding"/>
    <property type="evidence" value="ECO:0007669"/>
    <property type="project" value="TreeGrafter"/>
</dbReference>
<protein>
    <recommendedName>
        <fullName evidence="3">Bet v I/Major latex protein domain-containing protein</fullName>
    </recommendedName>
</protein>
<dbReference type="GO" id="GO:0005634">
    <property type="term" value="C:nucleus"/>
    <property type="evidence" value="ECO:0007669"/>
    <property type="project" value="TreeGrafter"/>
</dbReference>
<organism evidence="4 5">
    <name type="scientific">Escallonia rubra</name>
    <dbReference type="NCBI Taxonomy" id="112253"/>
    <lineage>
        <taxon>Eukaryota</taxon>
        <taxon>Viridiplantae</taxon>
        <taxon>Streptophyta</taxon>
        <taxon>Embryophyta</taxon>
        <taxon>Tracheophyta</taxon>
        <taxon>Spermatophyta</taxon>
        <taxon>Magnoliopsida</taxon>
        <taxon>eudicotyledons</taxon>
        <taxon>Gunneridae</taxon>
        <taxon>Pentapetalae</taxon>
        <taxon>asterids</taxon>
        <taxon>campanulids</taxon>
        <taxon>Escalloniales</taxon>
        <taxon>Escalloniaceae</taxon>
        <taxon>Escallonia</taxon>
    </lineage>
</organism>
<dbReference type="AlphaFoldDB" id="A0AA88UDL2"/>
<accession>A0AA88UDL2</accession>
<dbReference type="GO" id="GO:0038023">
    <property type="term" value="F:signaling receptor activity"/>
    <property type="evidence" value="ECO:0007669"/>
    <property type="project" value="TreeGrafter"/>
</dbReference>
<dbReference type="GO" id="GO:0006952">
    <property type="term" value="P:defense response"/>
    <property type="evidence" value="ECO:0007669"/>
    <property type="project" value="InterPro"/>
</dbReference>
<dbReference type="GO" id="GO:0009738">
    <property type="term" value="P:abscisic acid-activated signaling pathway"/>
    <property type="evidence" value="ECO:0007669"/>
    <property type="project" value="TreeGrafter"/>
</dbReference>
<keyword evidence="5" id="KW-1185">Reference proteome</keyword>